<dbReference type="Pfam" id="PF07859">
    <property type="entry name" value="Abhydrolase_3"/>
    <property type="match status" value="1"/>
</dbReference>
<dbReference type="PANTHER" id="PTHR48081:SF8">
    <property type="entry name" value="ALPHA_BETA HYDROLASE FOLD-3 DOMAIN-CONTAINING PROTEIN-RELATED"/>
    <property type="match status" value="1"/>
</dbReference>
<proteinExistence type="predicted"/>
<evidence type="ECO:0000259" key="2">
    <source>
        <dbReference type="Pfam" id="PF07859"/>
    </source>
</evidence>
<evidence type="ECO:0000313" key="3">
    <source>
        <dbReference type="EMBL" id="PJJ60453.1"/>
    </source>
</evidence>
<dbReference type="InterPro" id="IPR013094">
    <property type="entry name" value="AB_hydrolase_3"/>
</dbReference>
<organism evidence="3 4">
    <name type="scientific">Hymenobacter chitinivorans DSM 11115</name>
    <dbReference type="NCBI Taxonomy" id="1121954"/>
    <lineage>
        <taxon>Bacteria</taxon>
        <taxon>Pseudomonadati</taxon>
        <taxon>Bacteroidota</taxon>
        <taxon>Cytophagia</taxon>
        <taxon>Cytophagales</taxon>
        <taxon>Hymenobacteraceae</taxon>
        <taxon>Hymenobacter</taxon>
    </lineage>
</organism>
<reference evidence="3 4" key="1">
    <citation type="submission" date="2017-11" db="EMBL/GenBank/DDBJ databases">
        <title>Genomic Encyclopedia of Archaeal and Bacterial Type Strains, Phase II (KMG-II): From Individual Species to Whole Genera.</title>
        <authorList>
            <person name="Goeker M."/>
        </authorList>
    </citation>
    <scope>NUCLEOTIDE SEQUENCE [LARGE SCALE GENOMIC DNA]</scope>
    <source>
        <strain evidence="3 4">DSM 11115</strain>
    </source>
</reference>
<dbReference type="EMBL" id="PGFA01000001">
    <property type="protein sequence ID" value="PJJ60453.1"/>
    <property type="molecule type" value="Genomic_DNA"/>
</dbReference>
<dbReference type="Gene3D" id="3.40.50.1820">
    <property type="entry name" value="alpha/beta hydrolase"/>
    <property type="match status" value="1"/>
</dbReference>
<sequence length="338" mass="37285">MQKTTAALLLSPLLAAGLLTWAWRSKPYSIQADGCATITFAGRIRLAVLRQLLQRFGGQTARRLGLPKLPVRLVEQYVVPTSQGPTPVTLYWPDLPPQGPLPVYVNLHGGGFVLGHPLQDDRLCRYIAQQARCLVVNVDYALAPEYPFPAPVQQSYEVVRWVHEQAATLGYDAGRLAIGGRSAGGSLAAAVALLARERQEFTLALQVLDYPSLNLADRTDHKHVRPRRKQVLSVELASFFKHLYVPCPADRLNPLASPLLAPDLRGLAPALIITAEYDLLRDDGLAYARRLQEQGVAVMHEEFAGVDHGFTLLGPREPARRAWELMATSLRKALHSFS</sequence>
<evidence type="ECO:0000256" key="1">
    <source>
        <dbReference type="ARBA" id="ARBA00022801"/>
    </source>
</evidence>
<keyword evidence="1" id="KW-0378">Hydrolase</keyword>
<dbReference type="OrthoDB" id="9815425at2"/>
<accession>A0A2M9BR89</accession>
<dbReference type="PANTHER" id="PTHR48081">
    <property type="entry name" value="AB HYDROLASE SUPERFAMILY PROTEIN C4A8.06C"/>
    <property type="match status" value="1"/>
</dbReference>
<dbReference type="SUPFAM" id="SSF53474">
    <property type="entry name" value="alpha/beta-Hydrolases"/>
    <property type="match status" value="1"/>
</dbReference>
<keyword evidence="4" id="KW-1185">Reference proteome</keyword>
<dbReference type="RefSeq" id="WP_100336101.1">
    <property type="nucleotide sequence ID" value="NZ_PGFA01000001.1"/>
</dbReference>
<dbReference type="InterPro" id="IPR029058">
    <property type="entry name" value="AB_hydrolase_fold"/>
</dbReference>
<dbReference type="GO" id="GO:0016787">
    <property type="term" value="F:hydrolase activity"/>
    <property type="evidence" value="ECO:0007669"/>
    <property type="project" value="UniProtKB-KW"/>
</dbReference>
<evidence type="ECO:0000313" key="4">
    <source>
        <dbReference type="Proteomes" id="UP000228535"/>
    </source>
</evidence>
<dbReference type="AlphaFoldDB" id="A0A2M9BR89"/>
<protein>
    <submittedName>
        <fullName evidence="3">Acetyl esterase</fullName>
    </submittedName>
</protein>
<comment type="caution">
    <text evidence="3">The sequence shown here is derived from an EMBL/GenBank/DDBJ whole genome shotgun (WGS) entry which is preliminary data.</text>
</comment>
<dbReference type="Proteomes" id="UP000228535">
    <property type="component" value="Unassembled WGS sequence"/>
</dbReference>
<gene>
    <name evidence="3" type="ORF">CLV45_1880</name>
</gene>
<dbReference type="InterPro" id="IPR050300">
    <property type="entry name" value="GDXG_lipolytic_enzyme"/>
</dbReference>
<name>A0A2M9BR89_9BACT</name>
<feature type="domain" description="Alpha/beta hydrolase fold-3" evidence="2">
    <location>
        <begin position="105"/>
        <end position="311"/>
    </location>
</feature>